<dbReference type="AlphaFoldDB" id="A0A927BVA5"/>
<comment type="caution">
    <text evidence="5">The sequence shown here is derived from an EMBL/GenBank/DDBJ whole genome shotgun (WGS) entry which is preliminary data.</text>
</comment>
<evidence type="ECO:0000313" key="6">
    <source>
        <dbReference type="Proteomes" id="UP000621560"/>
    </source>
</evidence>
<dbReference type="SUPFAM" id="SSF51735">
    <property type="entry name" value="NAD(P)-binding Rossmann-fold domains"/>
    <property type="match status" value="1"/>
</dbReference>
<feature type="domain" description="Enoyl reductase (ER)" evidence="4">
    <location>
        <begin position="8"/>
        <end position="322"/>
    </location>
</feature>
<feature type="compositionally biased region" description="Basic and acidic residues" evidence="3">
    <location>
        <begin position="1"/>
        <end position="17"/>
    </location>
</feature>
<evidence type="ECO:0000259" key="4">
    <source>
        <dbReference type="SMART" id="SM00829"/>
    </source>
</evidence>
<dbReference type="SUPFAM" id="SSF50129">
    <property type="entry name" value="GroES-like"/>
    <property type="match status" value="1"/>
</dbReference>
<dbReference type="InterPro" id="IPR036291">
    <property type="entry name" value="NAD(P)-bd_dom_sf"/>
</dbReference>
<accession>A0A927BVA5</accession>
<dbReference type="NCBIfam" id="TIGR02824">
    <property type="entry name" value="quinone_pig3"/>
    <property type="match status" value="1"/>
</dbReference>
<evidence type="ECO:0000256" key="2">
    <source>
        <dbReference type="ARBA" id="ARBA00023002"/>
    </source>
</evidence>
<evidence type="ECO:0000256" key="3">
    <source>
        <dbReference type="SAM" id="MobiDB-lite"/>
    </source>
</evidence>
<dbReference type="InterPro" id="IPR011032">
    <property type="entry name" value="GroES-like_sf"/>
</dbReference>
<dbReference type="InterPro" id="IPR020843">
    <property type="entry name" value="ER"/>
</dbReference>
<dbReference type="SMART" id="SM00829">
    <property type="entry name" value="PKS_ER"/>
    <property type="match status" value="1"/>
</dbReference>
<dbReference type="PANTHER" id="PTHR48106:SF18">
    <property type="entry name" value="QUINONE OXIDOREDUCTASE PIG3"/>
    <property type="match status" value="1"/>
</dbReference>
<dbReference type="Proteomes" id="UP000621560">
    <property type="component" value="Unassembled WGS sequence"/>
</dbReference>
<dbReference type="GO" id="GO:0048038">
    <property type="term" value="F:quinone binding"/>
    <property type="evidence" value="ECO:0007669"/>
    <property type="project" value="TreeGrafter"/>
</dbReference>
<dbReference type="Gene3D" id="3.90.180.10">
    <property type="entry name" value="Medium-chain alcohol dehydrogenases, catalytic domain"/>
    <property type="match status" value="1"/>
</dbReference>
<dbReference type="InterPro" id="IPR013149">
    <property type="entry name" value="ADH-like_C"/>
</dbReference>
<dbReference type="GO" id="GO:0070402">
    <property type="term" value="F:NADPH binding"/>
    <property type="evidence" value="ECO:0007669"/>
    <property type="project" value="TreeGrafter"/>
</dbReference>
<protein>
    <submittedName>
        <fullName evidence="5">NAD(P)H-quinone oxidoreductase</fullName>
    </submittedName>
</protein>
<dbReference type="InterPro" id="IPR014189">
    <property type="entry name" value="Quinone_OxRdtase_PIG3"/>
</dbReference>
<keyword evidence="6" id="KW-1185">Reference proteome</keyword>
<keyword evidence="2" id="KW-0560">Oxidoreductase</keyword>
<dbReference type="GO" id="GO:0003960">
    <property type="term" value="F:quinone reductase (NADPH) activity"/>
    <property type="evidence" value="ECO:0007669"/>
    <property type="project" value="TreeGrafter"/>
</dbReference>
<evidence type="ECO:0000313" key="5">
    <source>
        <dbReference type="EMBL" id="MBD2846310.1"/>
    </source>
</evidence>
<dbReference type="InterPro" id="IPR013154">
    <property type="entry name" value="ADH-like_N"/>
</dbReference>
<dbReference type="PANTHER" id="PTHR48106">
    <property type="entry name" value="QUINONE OXIDOREDUCTASE PIG3-RELATED"/>
    <property type="match status" value="1"/>
</dbReference>
<reference evidence="5" key="1">
    <citation type="submission" date="2020-09" db="EMBL/GenBank/DDBJ databases">
        <title>A novel bacterium of genus Paenibacillus, isolated from South China Sea.</title>
        <authorList>
            <person name="Huang H."/>
            <person name="Mo K."/>
            <person name="Hu Y."/>
        </authorList>
    </citation>
    <scope>NUCLEOTIDE SEQUENCE</scope>
    <source>
        <strain evidence="5">IB182496</strain>
    </source>
</reference>
<name>A0A927BVA5_9BACL</name>
<evidence type="ECO:0000256" key="1">
    <source>
        <dbReference type="ARBA" id="ARBA00022857"/>
    </source>
</evidence>
<dbReference type="Pfam" id="PF00107">
    <property type="entry name" value="ADH_zinc_N"/>
    <property type="match status" value="1"/>
</dbReference>
<dbReference type="Pfam" id="PF08240">
    <property type="entry name" value="ADH_N"/>
    <property type="match status" value="1"/>
</dbReference>
<proteinExistence type="predicted"/>
<sequence>MRAIQVEKDTHRLRIGEAPDPEPGPGELLVSIKATAVNRADLLQRIGKYPPPPGASDILGLEMAGVVERAGEGAGPWRLGDRVCALLPGGGYAERAVIPAGMAIAIPERLGFEEAAALPEVFLTAYLNLFRLGRLTAGERVLIHAGASGVGTAAIQLAREAGAVPIVTAGSAAKLDACAALGAVCGINYKEERFADRVLAFTDGHGADVILDPVGAAYWADNDRCIATDGRWVIIGGLGGYRVEQLDIRAFMGRRIQLNFSTLRALPQADKIRLTEQFAGFAAARLGDGRLRPVIDRVFDWTEAEQAHAAMKANANIGKLVLRVQPD</sequence>
<gene>
    <name evidence="5" type="ORF">IDH44_13990</name>
</gene>
<feature type="region of interest" description="Disordered" evidence="3">
    <location>
        <begin position="1"/>
        <end position="25"/>
    </location>
</feature>
<keyword evidence="1" id="KW-0521">NADP</keyword>
<dbReference type="EMBL" id="JACXIZ010000022">
    <property type="protein sequence ID" value="MBD2846310.1"/>
    <property type="molecule type" value="Genomic_DNA"/>
</dbReference>
<dbReference type="Gene3D" id="3.40.50.720">
    <property type="entry name" value="NAD(P)-binding Rossmann-like Domain"/>
    <property type="match status" value="1"/>
</dbReference>
<dbReference type="CDD" id="cd05276">
    <property type="entry name" value="p53_inducible_oxidoreductase"/>
    <property type="match status" value="1"/>
</dbReference>
<dbReference type="RefSeq" id="WP_190918623.1">
    <property type="nucleotide sequence ID" value="NZ_JACXIZ010000022.1"/>
</dbReference>
<organism evidence="5 6">
    <name type="scientific">Paenibacillus sabuli</name>
    <dbReference type="NCBI Taxonomy" id="2772509"/>
    <lineage>
        <taxon>Bacteria</taxon>
        <taxon>Bacillati</taxon>
        <taxon>Bacillota</taxon>
        <taxon>Bacilli</taxon>
        <taxon>Bacillales</taxon>
        <taxon>Paenibacillaceae</taxon>
        <taxon>Paenibacillus</taxon>
    </lineage>
</organism>